<organism evidence="2 3">
    <name type="scientific">Leptospira tipperaryensis</name>
    <dbReference type="NCBI Taxonomy" id="2564040"/>
    <lineage>
        <taxon>Bacteria</taxon>
        <taxon>Pseudomonadati</taxon>
        <taxon>Spirochaetota</taxon>
        <taxon>Spirochaetia</taxon>
        <taxon>Leptospirales</taxon>
        <taxon>Leptospiraceae</taxon>
        <taxon>Leptospira</taxon>
    </lineage>
</organism>
<dbReference type="EMBL" id="CP015217">
    <property type="protein sequence ID" value="AOP33007.1"/>
    <property type="molecule type" value="Genomic_DNA"/>
</dbReference>
<keyword evidence="3" id="KW-1185">Reference proteome</keyword>
<gene>
    <name evidence="2" type="ORF">A0128_03480</name>
</gene>
<accession>A0A1D7UTR4</accession>
<keyword evidence="1" id="KW-0472">Membrane</keyword>
<name>A0A1D7UTR4_9LEPT</name>
<sequence length="120" mass="13673">MSVYYLIAFFSLLISVFTIGMFPLLPAIMVIEALGIEFGLFDLSLSQAAGIYAILSVAPIYNATLPFVIIVSGYLSRVYLQRNPNHQRRIWIPVSILEFVVVIYFLFYLYLRSLAIEKVI</sequence>
<keyword evidence="1" id="KW-1133">Transmembrane helix</keyword>
<dbReference type="AlphaFoldDB" id="A0A1D7UTR4"/>
<dbReference type="Proteomes" id="UP000094197">
    <property type="component" value="Chromosome 1"/>
</dbReference>
<evidence type="ECO:0000256" key="1">
    <source>
        <dbReference type="SAM" id="Phobius"/>
    </source>
</evidence>
<evidence type="ECO:0000313" key="2">
    <source>
        <dbReference type="EMBL" id="AOP33007.1"/>
    </source>
</evidence>
<feature type="transmembrane region" description="Helical" evidence="1">
    <location>
        <begin position="6"/>
        <end position="31"/>
    </location>
</feature>
<reference evidence="2 3" key="1">
    <citation type="submission" date="2016-04" db="EMBL/GenBank/DDBJ databases">
        <title>Complete genome seqeunce of Leptospira alstonii serovar Room22.</title>
        <authorList>
            <person name="Nally J.E."/>
            <person name="Bayles D.O."/>
            <person name="Hurley D."/>
            <person name="Fanning S."/>
            <person name="McMahon B.J."/>
            <person name="Arent Z."/>
        </authorList>
    </citation>
    <scope>NUCLEOTIDE SEQUENCE [LARGE SCALE GENOMIC DNA]</scope>
    <source>
        <strain evidence="2 3">GWTS #1</strain>
    </source>
</reference>
<evidence type="ECO:0000313" key="3">
    <source>
        <dbReference type="Proteomes" id="UP000094197"/>
    </source>
</evidence>
<feature type="transmembrane region" description="Helical" evidence="1">
    <location>
        <begin position="90"/>
        <end position="111"/>
    </location>
</feature>
<proteinExistence type="predicted"/>
<dbReference type="KEGG" id="laj:A0128_03480"/>
<protein>
    <submittedName>
        <fullName evidence="2">Uncharacterized protein</fullName>
    </submittedName>
</protein>
<keyword evidence="1" id="KW-0812">Transmembrane</keyword>
<feature type="transmembrane region" description="Helical" evidence="1">
    <location>
        <begin position="51"/>
        <end position="75"/>
    </location>
</feature>